<protein>
    <submittedName>
        <fullName evidence="2">Uncharacterized protein</fullName>
    </submittedName>
</protein>
<sequence length="66" mass="7579">MAITDSWSRSTNGKPQEKLIAKSDRDGLSVRVTPKGKIISQFRDRWNDKGDRIDIGTYPGMRLPWM</sequence>
<organism evidence="2 3">
    <name type="scientific">Xenorhabdus koppenhoeferi</name>
    <dbReference type="NCBI Taxonomy" id="351659"/>
    <lineage>
        <taxon>Bacteria</taxon>
        <taxon>Pseudomonadati</taxon>
        <taxon>Pseudomonadota</taxon>
        <taxon>Gammaproteobacteria</taxon>
        <taxon>Enterobacterales</taxon>
        <taxon>Morganellaceae</taxon>
        <taxon>Xenorhabdus</taxon>
    </lineage>
</organism>
<reference evidence="3" key="1">
    <citation type="submission" date="2016-10" db="EMBL/GenBank/DDBJ databases">
        <authorList>
            <person name="Varghese N."/>
            <person name="Submissions S."/>
        </authorList>
    </citation>
    <scope>NUCLEOTIDE SEQUENCE [LARGE SCALE GENOMIC DNA]</scope>
    <source>
        <strain evidence="3">DSM 18168</strain>
    </source>
</reference>
<evidence type="ECO:0000256" key="1">
    <source>
        <dbReference type="SAM" id="MobiDB-lite"/>
    </source>
</evidence>
<feature type="region of interest" description="Disordered" evidence="1">
    <location>
        <begin position="1"/>
        <end position="22"/>
    </location>
</feature>
<feature type="compositionally biased region" description="Polar residues" evidence="1">
    <location>
        <begin position="1"/>
        <end position="14"/>
    </location>
</feature>
<keyword evidence="3" id="KW-1185">Reference proteome</keyword>
<dbReference type="RefSeq" id="WP_092552933.1">
    <property type="nucleotide sequence ID" value="NZ_CAWRBG010000083.1"/>
</dbReference>
<dbReference type="InterPro" id="IPR038488">
    <property type="entry name" value="Integrase_DNA-bd_sf"/>
</dbReference>
<name>A0A1I7JHS5_9GAMM</name>
<gene>
    <name evidence="2" type="ORF">SAMN05421784_1333</name>
</gene>
<dbReference type="EMBL" id="FPBJ01000033">
    <property type="protein sequence ID" value="SFU84716.1"/>
    <property type="molecule type" value="Genomic_DNA"/>
</dbReference>
<accession>A0A1I7JHS5</accession>
<dbReference type="AlphaFoldDB" id="A0A1I7JHS5"/>
<proteinExistence type="predicted"/>
<evidence type="ECO:0000313" key="2">
    <source>
        <dbReference type="EMBL" id="SFU84716.1"/>
    </source>
</evidence>
<dbReference type="Proteomes" id="UP000242496">
    <property type="component" value="Unassembled WGS sequence"/>
</dbReference>
<evidence type="ECO:0000313" key="3">
    <source>
        <dbReference type="Proteomes" id="UP000242496"/>
    </source>
</evidence>
<dbReference type="Gene3D" id="3.30.160.390">
    <property type="entry name" value="Integrase, DNA-binding domain"/>
    <property type="match status" value="1"/>
</dbReference>